<dbReference type="PROSITE" id="PS50162">
    <property type="entry name" value="RECA_2"/>
    <property type="match status" value="1"/>
</dbReference>
<keyword evidence="7 11" id="KW-0067">ATP-binding</keyword>
<evidence type="ECO:0000256" key="12">
    <source>
        <dbReference type="NCBIfam" id="TIGR00416"/>
    </source>
</evidence>
<evidence type="ECO:0000259" key="14">
    <source>
        <dbReference type="PROSITE" id="PS50162"/>
    </source>
</evidence>
<dbReference type="PANTHER" id="PTHR32472:SF10">
    <property type="entry name" value="DNA REPAIR PROTEIN RADA-LIKE PROTEIN"/>
    <property type="match status" value="1"/>
</dbReference>
<evidence type="ECO:0000256" key="4">
    <source>
        <dbReference type="ARBA" id="ARBA00022771"/>
    </source>
</evidence>
<dbReference type="InterPro" id="IPR041166">
    <property type="entry name" value="Rubredoxin_2"/>
</dbReference>
<comment type="function">
    <text evidence="13">DNA-dependent ATPase involved in processing of recombination intermediates, plays a role in repairing DNA breaks. Stimulates the branch migration of RecA-mediated strand transfer reactions, allowing the 3' invading strand to extend heteroduplex DNA faster. Binds ssDNA in the presence of ADP but not other nucleotides, has ATPase activity that is stimulated by ssDNA and various branched DNA structures, but inhibited by SSB. Does not have RecA's homology-searching function.</text>
</comment>
<dbReference type="Gene3D" id="3.30.230.10">
    <property type="match status" value="1"/>
</dbReference>
<dbReference type="GO" id="GO:0003684">
    <property type="term" value="F:damaged DNA binding"/>
    <property type="evidence" value="ECO:0007669"/>
    <property type="project" value="InterPro"/>
</dbReference>
<dbReference type="Pfam" id="PF18073">
    <property type="entry name" value="Zn_ribbon_LapB"/>
    <property type="match status" value="1"/>
</dbReference>
<evidence type="ECO:0000256" key="10">
    <source>
        <dbReference type="ARBA" id="ARBA00023204"/>
    </source>
</evidence>
<feature type="binding site" evidence="11">
    <location>
        <begin position="92"/>
        <end position="99"/>
    </location>
    <ligand>
        <name>ATP</name>
        <dbReference type="ChEBI" id="CHEBI:30616"/>
    </ligand>
</feature>
<keyword evidence="8 11" id="KW-0346">Stress response</keyword>
<dbReference type="NCBIfam" id="TIGR00416">
    <property type="entry name" value="sms"/>
    <property type="match status" value="1"/>
</dbReference>
<keyword evidence="16" id="KW-1185">Reference proteome</keyword>
<dbReference type="SUPFAM" id="SSF52540">
    <property type="entry name" value="P-loop containing nucleoside triphosphate hydrolases"/>
    <property type="match status" value="1"/>
</dbReference>
<accession>A0A9D2WN25</accession>
<organism evidence="15 16">
    <name type="scientific">Sporotomaculum syntrophicum</name>
    <dbReference type="NCBI Taxonomy" id="182264"/>
    <lineage>
        <taxon>Bacteria</taxon>
        <taxon>Bacillati</taxon>
        <taxon>Bacillota</taxon>
        <taxon>Clostridia</taxon>
        <taxon>Eubacteriales</taxon>
        <taxon>Desulfallaceae</taxon>
        <taxon>Sporotomaculum</taxon>
    </lineage>
</organism>
<evidence type="ECO:0000256" key="7">
    <source>
        <dbReference type="ARBA" id="ARBA00022840"/>
    </source>
</evidence>
<keyword evidence="5" id="KW-0378">Hydrolase</keyword>
<evidence type="ECO:0000256" key="6">
    <source>
        <dbReference type="ARBA" id="ARBA00022833"/>
    </source>
</evidence>
<gene>
    <name evidence="11" type="primary">radA</name>
    <name evidence="15" type="ORF">SPSYN_03052</name>
</gene>
<keyword evidence="9 11" id="KW-0238">DNA-binding</keyword>
<evidence type="ECO:0000256" key="13">
    <source>
        <dbReference type="RuleBase" id="RU003555"/>
    </source>
</evidence>
<comment type="domain">
    <text evidence="11">The middle region has homology to RecA with ATPase motifs including the RadA KNRFG motif, while the C-terminus is homologous to Lon protease.</text>
</comment>
<dbReference type="GO" id="GO:0005829">
    <property type="term" value="C:cytosol"/>
    <property type="evidence" value="ECO:0007669"/>
    <property type="project" value="TreeGrafter"/>
</dbReference>
<dbReference type="FunFam" id="3.40.50.300:FF:000050">
    <property type="entry name" value="DNA repair protein RadA"/>
    <property type="match status" value="1"/>
</dbReference>
<reference evidence="15" key="1">
    <citation type="submission" date="2016-02" db="EMBL/GenBank/DDBJ databases">
        <title>Draft Genome Sequence of Sporotomaculum syntrophicum Strain FB, a Syntrophic Benzoate Degrader.</title>
        <authorList>
            <person name="Nobu M.K."/>
            <person name="Narihiro T."/>
            <person name="Qiu Y.-L."/>
            <person name="Ohashi A."/>
            <person name="Liu W.-T."/>
            <person name="Yuji S."/>
        </authorList>
    </citation>
    <scope>NUCLEOTIDE SEQUENCE</scope>
    <source>
        <strain evidence="15">FB</strain>
    </source>
</reference>
<dbReference type="SUPFAM" id="SSF54211">
    <property type="entry name" value="Ribosomal protein S5 domain 2-like"/>
    <property type="match status" value="1"/>
</dbReference>
<dbReference type="GO" id="GO:0008270">
    <property type="term" value="F:zinc ion binding"/>
    <property type="evidence" value="ECO:0007669"/>
    <property type="project" value="UniProtKB-KW"/>
</dbReference>
<dbReference type="Proteomes" id="UP000798488">
    <property type="component" value="Unassembled WGS sequence"/>
</dbReference>
<feature type="domain" description="RecA family profile 1" evidence="14">
    <location>
        <begin position="63"/>
        <end position="212"/>
    </location>
</feature>
<dbReference type="GO" id="GO:0140664">
    <property type="term" value="F:ATP-dependent DNA damage sensor activity"/>
    <property type="evidence" value="ECO:0007669"/>
    <property type="project" value="InterPro"/>
</dbReference>
<dbReference type="RefSeq" id="WP_423828297.1">
    <property type="nucleotide sequence ID" value="NZ_LSRS01000010.1"/>
</dbReference>
<dbReference type="GO" id="GO:0005524">
    <property type="term" value="F:ATP binding"/>
    <property type="evidence" value="ECO:0007669"/>
    <property type="project" value="UniProtKB-UniRule"/>
</dbReference>
<evidence type="ECO:0000256" key="8">
    <source>
        <dbReference type="ARBA" id="ARBA00023016"/>
    </source>
</evidence>
<dbReference type="InterPro" id="IPR003593">
    <property type="entry name" value="AAA+_ATPase"/>
</dbReference>
<evidence type="ECO:0000313" key="16">
    <source>
        <dbReference type="Proteomes" id="UP000798488"/>
    </source>
</evidence>
<evidence type="ECO:0000313" key="15">
    <source>
        <dbReference type="EMBL" id="KAF1083781.1"/>
    </source>
</evidence>
<dbReference type="HAMAP" id="MF_01498">
    <property type="entry name" value="RadA_bact"/>
    <property type="match status" value="1"/>
</dbReference>
<dbReference type="PANTHER" id="PTHR32472">
    <property type="entry name" value="DNA REPAIR PROTEIN RADA"/>
    <property type="match status" value="1"/>
</dbReference>
<comment type="similarity">
    <text evidence="11 13">Belongs to the RecA family. RadA subfamily.</text>
</comment>
<dbReference type="Gene3D" id="3.40.50.300">
    <property type="entry name" value="P-loop containing nucleotide triphosphate hydrolases"/>
    <property type="match status" value="1"/>
</dbReference>
<dbReference type="InterPro" id="IPR004504">
    <property type="entry name" value="DNA_repair_RadA"/>
</dbReference>
<proteinExistence type="inferred from homology"/>
<evidence type="ECO:0000256" key="9">
    <source>
        <dbReference type="ARBA" id="ARBA00023125"/>
    </source>
</evidence>
<keyword evidence="4 13" id="KW-0863">Zinc-finger</keyword>
<evidence type="ECO:0000256" key="1">
    <source>
        <dbReference type="ARBA" id="ARBA00022723"/>
    </source>
</evidence>
<dbReference type="GO" id="GO:0016787">
    <property type="term" value="F:hydrolase activity"/>
    <property type="evidence" value="ECO:0007669"/>
    <property type="project" value="UniProtKB-KW"/>
</dbReference>
<dbReference type="InterPro" id="IPR020588">
    <property type="entry name" value="RecA_ATP-bd"/>
</dbReference>
<evidence type="ECO:0000256" key="3">
    <source>
        <dbReference type="ARBA" id="ARBA00022763"/>
    </source>
</evidence>
<comment type="function">
    <text evidence="11">Plays a role in repairing double-strand DNA breaks, probably involving stabilizing or processing branched DNA or blocked replication forks.</text>
</comment>
<dbReference type="AlphaFoldDB" id="A0A9D2WN25"/>
<comment type="caution">
    <text evidence="15">The sequence shown here is derived from an EMBL/GenBank/DDBJ whole genome shotgun (WGS) entry which is preliminary data.</text>
</comment>
<dbReference type="EMBL" id="LSRS01000010">
    <property type="protein sequence ID" value="KAF1083781.1"/>
    <property type="molecule type" value="Genomic_DNA"/>
</dbReference>
<keyword evidence="2 11" id="KW-0547">Nucleotide-binding</keyword>
<protein>
    <recommendedName>
        <fullName evidence="11 12">DNA repair protein RadA</fullName>
    </recommendedName>
</protein>
<evidence type="ECO:0000256" key="2">
    <source>
        <dbReference type="ARBA" id="ARBA00022741"/>
    </source>
</evidence>
<evidence type="ECO:0000256" key="5">
    <source>
        <dbReference type="ARBA" id="ARBA00022801"/>
    </source>
</evidence>
<dbReference type="InterPro" id="IPR014721">
    <property type="entry name" value="Ribsml_uS5_D2-typ_fold_subgr"/>
</dbReference>
<dbReference type="Pfam" id="PF13481">
    <property type="entry name" value="AAA_25"/>
    <property type="match status" value="1"/>
</dbReference>
<dbReference type="InterPro" id="IPR020568">
    <property type="entry name" value="Ribosomal_Su5_D2-typ_SF"/>
</dbReference>
<dbReference type="SMART" id="SM00382">
    <property type="entry name" value="AAA"/>
    <property type="match status" value="1"/>
</dbReference>
<dbReference type="GO" id="GO:0000725">
    <property type="term" value="P:recombinational repair"/>
    <property type="evidence" value="ECO:0007669"/>
    <property type="project" value="UniProtKB-UniRule"/>
</dbReference>
<dbReference type="Pfam" id="PF13541">
    <property type="entry name" value="ChlI"/>
    <property type="match status" value="1"/>
</dbReference>
<keyword evidence="1 11" id="KW-0479">Metal-binding</keyword>
<keyword evidence="10 11" id="KW-0234">DNA repair</keyword>
<feature type="region of interest" description="Lon-protease-like" evidence="11">
    <location>
        <begin position="349"/>
        <end position="452"/>
    </location>
</feature>
<dbReference type="CDD" id="cd01121">
    <property type="entry name" value="RadA_SMS_N"/>
    <property type="match status" value="1"/>
</dbReference>
<dbReference type="PRINTS" id="PR01874">
    <property type="entry name" value="DNAREPAIRADA"/>
</dbReference>
<keyword evidence="3 11" id="KW-0227">DNA damage</keyword>
<sequence>MSTKKTGYYCQECGHFTPRWLGRCTGCGGWNTYVEEYVAPARNRQVIEHQVTPRPLIEVTSLDCERRSTGMAEFNRVLGGGVVPGSLILLGGDPGIGKSTLLLQVAGTISSDRQRVLYVSGEESPHQIKLRADRLGISNSDLYIYPQTNLEAVEEQIAKINPMLVVVDSIQTMYFSDIASAPGSVSQVRGCTARLMQLAKKQSVSIFVVGHVTKEGAIAGPRVMEHMVDVVLYFEGERHQTFRILRGVKNRFGSINEIGIFEMSNCGLQEVANPSAFFLMDHVYRNVAGTVVVPTLEGTRPLLVEIQALVCPTSFGTPRRMTAGVDHNRVALITAVLEKRLGLMLGNCDAYVNVVGGVRIDEPAADLGIAMALASSFRERPLDVHMAVIGELGLTGEIRPVTALDKRIREATQLGFERCIVPRQKGLPETGELELKQAATLADAFDLAFLGK</sequence>
<name>A0A9D2WN25_9FIRM</name>
<dbReference type="InterPro" id="IPR027417">
    <property type="entry name" value="P-loop_NTPase"/>
</dbReference>
<evidence type="ECO:0000256" key="11">
    <source>
        <dbReference type="HAMAP-Rule" id="MF_01498"/>
    </source>
</evidence>
<feature type="short sequence motif" description="RadA KNRFG motif" evidence="11">
    <location>
        <begin position="249"/>
        <end position="253"/>
    </location>
</feature>
<keyword evidence="6 13" id="KW-0862">Zinc</keyword>